<evidence type="ECO:0000256" key="1">
    <source>
        <dbReference type="SAM" id="MobiDB-lite"/>
    </source>
</evidence>
<protein>
    <submittedName>
        <fullName evidence="3">Acetyltransferase (GNAT) family protein</fullName>
    </submittedName>
</protein>
<name>A0A1H9WPI3_9PSEU</name>
<dbReference type="RefSeq" id="WP_177230135.1">
    <property type="nucleotide sequence ID" value="NZ_FOFV01000023.1"/>
</dbReference>
<evidence type="ECO:0000313" key="3">
    <source>
        <dbReference type="EMBL" id="SES35597.1"/>
    </source>
</evidence>
<evidence type="ECO:0000259" key="2">
    <source>
        <dbReference type="PROSITE" id="PS51186"/>
    </source>
</evidence>
<reference evidence="4" key="1">
    <citation type="submission" date="2016-10" db="EMBL/GenBank/DDBJ databases">
        <authorList>
            <person name="Varghese N."/>
            <person name="Submissions S."/>
        </authorList>
    </citation>
    <scope>NUCLEOTIDE SEQUENCE [LARGE SCALE GENOMIC DNA]</scope>
    <source>
        <strain evidence="4">DSM 44437</strain>
    </source>
</reference>
<dbReference type="AlphaFoldDB" id="A0A1H9WPI3"/>
<dbReference type="PROSITE" id="PS51186">
    <property type="entry name" value="GNAT"/>
    <property type="match status" value="2"/>
</dbReference>
<dbReference type="PANTHER" id="PTHR43072">
    <property type="entry name" value="N-ACETYLTRANSFERASE"/>
    <property type="match status" value="1"/>
</dbReference>
<dbReference type="STRING" id="65499.SAMN04488000_123119"/>
<gene>
    <name evidence="3" type="ORF">SAMN04488000_123119</name>
</gene>
<dbReference type="SUPFAM" id="SSF55729">
    <property type="entry name" value="Acyl-CoA N-acyltransferases (Nat)"/>
    <property type="match status" value="1"/>
</dbReference>
<organism evidence="3 4">
    <name type="scientific">Lentzea albida</name>
    <dbReference type="NCBI Taxonomy" id="65499"/>
    <lineage>
        <taxon>Bacteria</taxon>
        <taxon>Bacillati</taxon>
        <taxon>Actinomycetota</taxon>
        <taxon>Actinomycetes</taxon>
        <taxon>Pseudonocardiales</taxon>
        <taxon>Pseudonocardiaceae</taxon>
        <taxon>Lentzea</taxon>
    </lineage>
</organism>
<dbReference type="PANTHER" id="PTHR43072:SF60">
    <property type="entry name" value="L-2,4-DIAMINOBUTYRIC ACID ACETYLTRANSFERASE"/>
    <property type="match status" value="1"/>
</dbReference>
<dbReference type="Gene3D" id="3.40.630.30">
    <property type="match status" value="1"/>
</dbReference>
<feature type="domain" description="N-acetyltransferase" evidence="2">
    <location>
        <begin position="175"/>
        <end position="315"/>
    </location>
</feature>
<feature type="domain" description="N-acetyltransferase" evidence="2">
    <location>
        <begin position="2"/>
        <end position="164"/>
    </location>
</feature>
<keyword evidence="4" id="KW-1185">Reference proteome</keyword>
<dbReference type="InterPro" id="IPR016181">
    <property type="entry name" value="Acyl_CoA_acyltransferase"/>
</dbReference>
<dbReference type="GO" id="GO:0016747">
    <property type="term" value="F:acyltransferase activity, transferring groups other than amino-acyl groups"/>
    <property type="evidence" value="ECO:0007669"/>
    <property type="project" value="InterPro"/>
</dbReference>
<sequence length="315" mass="33932">MLEIKPLDLDDEAAVDAYTDVRLAEDPTSNRAWAIASLWEPNPDFSEVVRLVARRDGAGAGITSAGLLSGMNSRLAVGTITVHPEHRRQGVGTALLEALLPELRARGVDAFEGWGVTKGSAGELWASARGFRLAASRTLQRLTLTDATADATAPTGYRLEQWIGTTPEHLLASVAATRQSMHDSPGTDSARQEPEWTPQEVRADEAEARAAGVEQRVVVAVEETTGLVVALTDVPIHAGDSTDTFWGSTAVTPAHRGRGLGLAVKAHMVRWLRADRSELERVDTGTDAANTHMIRVNERLGFVTHREVVVVSRPC</sequence>
<dbReference type="InterPro" id="IPR000182">
    <property type="entry name" value="GNAT_dom"/>
</dbReference>
<accession>A0A1H9WPI3</accession>
<keyword evidence="3" id="KW-0808">Transferase</keyword>
<dbReference type="CDD" id="cd04301">
    <property type="entry name" value="NAT_SF"/>
    <property type="match status" value="1"/>
</dbReference>
<evidence type="ECO:0000313" key="4">
    <source>
        <dbReference type="Proteomes" id="UP000199503"/>
    </source>
</evidence>
<dbReference type="EMBL" id="FOFV01000023">
    <property type="protein sequence ID" value="SES35597.1"/>
    <property type="molecule type" value="Genomic_DNA"/>
</dbReference>
<dbReference type="Proteomes" id="UP000199503">
    <property type="component" value="Unassembled WGS sequence"/>
</dbReference>
<proteinExistence type="predicted"/>
<dbReference type="Pfam" id="PF00583">
    <property type="entry name" value="Acetyltransf_1"/>
    <property type="match status" value="2"/>
</dbReference>
<feature type="region of interest" description="Disordered" evidence="1">
    <location>
        <begin position="177"/>
        <end position="198"/>
    </location>
</feature>